<name>F3L355_9GAMM</name>
<protein>
    <submittedName>
        <fullName evidence="2">Uncharacterized protein</fullName>
    </submittedName>
</protein>
<dbReference type="EMBL" id="AEIG01000060">
    <property type="protein sequence ID" value="EGG29234.1"/>
    <property type="molecule type" value="Genomic_DNA"/>
</dbReference>
<keyword evidence="3" id="KW-1185">Reference proteome</keyword>
<evidence type="ECO:0000256" key="1">
    <source>
        <dbReference type="SAM" id="MobiDB-lite"/>
    </source>
</evidence>
<dbReference type="RefSeq" id="WP_009576221.1">
    <property type="nucleotide sequence ID" value="NZ_AEIG01000060.1"/>
</dbReference>
<dbReference type="STRING" id="2518989.IMCC3088_2047"/>
<dbReference type="OrthoDB" id="7066449at2"/>
<sequence>MGDQGSEALPTLVDEEPASSARKAPLEIGQASGSNEQPADDNGTEANTGGQTSTTDTQGDYASNNNSEATQQGVPGASGPMSQSEKIAVLDAELERATGVFDQIILDAQAEQRESDTEPNPQYPAGAETASTDSNQTYGRMPGGMGSQGGGGGMRTGEVSAANTTAKYPPPGDIPSGDDDDVIARQLREAAMREPDPAVREKLWDEYRKYKGINQG</sequence>
<organism evidence="2 3">
    <name type="scientific">Aequoribacter fuscus</name>
    <dbReference type="NCBI Taxonomy" id="2518989"/>
    <lineage>
        <taxon>Bacteria</taxon>
        <taxon>Pseudomonadati</taxon>
        <taxon>Pseudomonadota</taxon>
        <taxon>Gammaproteobacteria</taxon>
        <taxon>Cellvibrionales</taxon>
        <taxon>Halieaceae</taxon>
        <taxon>Aequoribacter</taxon>
    </lineage>
</organism>
<dbReference type="AlphaFoldDB" id="F3L355"/>
<comment type="caution">
    <text evidence="2">The sequence shown here is derived from an EMBL/GenBank/DDBJ whole genome shotgun (WGS) entry which is preliminary data.</text>
</comment>
<feature type="compositionally biased region" description="Gly residues" evidence="1">
    <location>
        <begin position="141"/>
        <end position="155"/>
    </location>
</feature>
<proteinExistence type="predicted"/>
<dbReference type="Proteomes" id="UP000005615">
    <property type="component" value="Unassembled WGS sequence"/>
</dbReference>
<feature type="compositionally biased region" description="Polar residues" evidence="1">
    <location>
        <begin position="129"/>
        <end position="138"/>
    </location>
</feature>
<feature type="compositionally biased region" description="Polar residues" evidence="1">
    <location>
        <begin position="61"/>
        <end position="73"/>
    </location>
</feature>
<gene>
    <name evidence="2" type="ORF">IMCC3088_2047</name>
</gene>
<dbReference type="eggNOG" id="ENOG50337QX">
    <property type="taxonomic scope" value="Bacteria"/>
</dbReference>
<reference evidence="2 3" key="1">
    <citation type="journal article" date="2011" name="J. Bacteriol.">
        <title>Genome sequence of strain IMCC3088, a proteorhodopsin-containing marine bacterium belonging to the OM60/NOR5 clade.</title>
        <authorList>
            <person name="Jang Y."/>
            <person name="Oh H.M."/>
            <person name="Kang I."/>
            <person name="Lee K."/>
            <person name="Yang S.J."/>
            <person name="Cho J.C."/>
        </authorList>
    </citation>
    <scope>NUCLEOTIDE SEQUENCE [LARGE SCALE GENOMIC DNA]</scope>
    <source>
        <strain evidence="2 3">IMCC3088</strain>
    </source>
</reference>
<evidence type="ECO:0000313" key="3">
    <source>
        <dbReference type="Proteomes" id="UP000005615"/>
    </source>
</evidence>
<feature type="region of interest" description="Disordered" evidence="1">
    <location>
        <begin position="1"/>
        <end position="90"/>
    </location>
</feature>
<accession>F3L355</accession>
<evidence type="ECO:0000313" key="2">
    <source>
        <dbReference type="EMBL" id="EGG29234.1"/>
    </source>
</evidence>
<feature type="region of interest" description="Disordered" evidence="1">
    <location>
        <begin position="105"/>
        <end position="180"/>
    </location>
</feature>
<feature type="compositionally biased region" description="Low complexity" evidence="1">
    <location>
        <begin position="48"/>
        <end position="60"/>
    </location>
</feature>